<protein>
    <submittedName>
        <fullName evidence="1">Uncharacterized protein</fullName>
    </submittedName>
</protein>
<dbReference type="AlphaFoldDB" id="A0A329MRY1"/>
<dbReference type="RefSeq" id="WP_113029718.1">
    <property type="nucleotide sequence ID" value="NZ_QMFB01000002.1"/>
</dbReference>
<dbReference type="Proteomes" id="UP000250369">
    <property type="component" value="Unassembled WGS sequence"/>
</dbReference>
<evidence type="ECO:0000313" key="1">
    <source>
        <dbReference type="EMBL" id="RAV22312.1"/>
    </source>
</evidence>
<comment type="caution">
    <text evidence="1">The sequence shown here is derived from an EMBL/GenBank/DDBJ whole genome shotgun (WGS) entry which is preliminary data.</text>
</comment>
<organism evidence="1 2">
    <name type="scientific">Paenibacillus contaminans</name>
    <dbReference type="NCBI Taxonomy" id="450362"/>
    <lineage>
        <taxon>Bacteria</taxon>
        <taxon>Bacillati</taxon>
        <taxon>Bacillota</taxon>
        <taxon>Bacilli</taxon>
        <taxon>Bacillales</taxon>
        <taxon>Paenibacillaceae</taxon>
        <taxon>Paenibacillus</taxon>
    </lineage>
</organism>
<evidence type="ECO:0000313" key="2">
    <source>
        <dbReference type="Proteomes" id="UP000250369"/>
    </source>
</evidence>
<proteinExistence type="predicted"/>
<gene>
    <name evidence="1" type="ORF">DQG23_05020</name>
</gene>
<dbReference type="EMBL" id="QMFB01000002">
    <property type="protein sequence ID" value="RAV22312.1"/>
    <property type="molecule type" value="Genomic_DNA"/>
</dbReference>
<dbReference type="OrthoDB" id="2603162at2"/>
<accession>A0A329MRY1</accession>
<name>A0A329MRY1_9BACL</name>
<sequence length="199" mass="23549">MNNFAIKSNAPYSLNYLVYIQNAFLNDKRKNSKFPSFNIAHWGLLEERLFCDAFKYVWAEMTRRISQSFLADHNGILETEQKLFQRLFKPDNQGIEGFGESRKSFYAWFSSLAGQITIERAADHIMYYEMDIYCKLSNMISLNDEHSQELLISLIYDECLLGDSDYYSWHAIVSLRDLYFQPEKKELVSKIADRWNNIR</sequence>
<keyword evidence="2" id="KW-1185">Reference proteome</keyword>
<reference evidence="1 2" key="1">
    <citation type="journal article" date="2009" name="Int. J. Syst. Evol. Microbiol.">
        <title>Paenibacillus contaminans sp. nov., isolated from a contaminated laboratory plate.</title>
        <authorList>
            <person name="Chou J.H."/>
            <person name="Lee J.H."/>
            <person name="Lin M.C."/>
            <person name="Chang P.S."/>
            <person name="Arun A.B."/>
            <person name="Young C.C."/>
            <person name="Chen W.M."/>
        </authorList>
    </citation>
    <scope>NUCLEOTIDE SEQUENCE [LARGE SCALE GENOMIC DNA]</scope>
    <source>
        <strain evidence="1 2">CKOBP-6</strain>
    </source>
</reference>